<organism evidence="1 2">
    <name type="scientific">Virgibacillus oceani</name>
    <dbReference type="NCBI Taxonomy" id="1479511"/>
    <lineage>
        <taxon>Bacteria</taxon>
        <taxon>Bacillati</taxon>
        <taxon>Bacillota</taxon>
        <taxon>Bacilli</taxon>
        <taxon>Bacillales</taxon>
        <taxon>Bacillaceae</taxon>
        <taxon>Virgibacillus</taxon>
    </lineage>
</organism>
<dbReference type="AlphaFoldDB" id="A0A917LZ69"/>
<dbReference type="RefSeq" id="WP_188454149.1">
    <property type="nucleotide sequence ID" value="NZ_BMFR01000002.1"/>
</dbReference>
<evidence type="ECO:0000313" key="2">
    <source>
        <dbReference type="Proteomes" id="UP000622860"/>
    </source>
</evidence>
<keyword evidence="2" id="KW-1185">Reference proteome</keyword>
<comment type="caution">
    <text evidence="1">The sequence shown here is derived from an EMBL/GenBank/DDBJ whole genome shotgun (WGS) entry which is preliminary data.</text>
</comment>
<accession>A0A917LZ69</accession>
<evidence type="ECO:0000313" key="1">
    <source>
        <dbReference type="EMBL" id="GGG67457.1"/>
    </source>
</evidence>
<reference evidence="1" key="1">
    <citation type="journal article" date="2014" name="Int. J. Syst. Evol. Microbiol.">
        <title>Complete genome sequence of Corynebacterium casei LMG S-19264T (=DSM 44701T), isolated from a smear-ripened cheese.</title>
        <authorList>
            <consortium name="US DOE Joint Genome Institute (JGI-PGF)"/>
            <person name="Walter F."/>
            <person name="Albersmeier A."/>
            <person name="Kalinowski J."/>
            <person name="Ruckert C."/>
        </authorList>
    </citation>
    <scope>NUCLEOTIDE SEQUENCE</scope>
    <source>
        <strain evidence="1">CGMCC 1.12754</strain>
    </source>
</reference>
<name>A0A917LZ69_9BACI</name>
<sequence length="52" mass="6145">MGEQERYKKVLRKMIDETENFKIQSSEELIKALIHELKESSPLARNINIQSK</sequence>
<dbReference type="Proteomes" id="UP000622860">
    <property type="component" value="Unassembled WGS sequence"/>
</dbReference>
<proteinExistence type="predicted"/>
<reference evidence="1" key="2">
    <citation type="submission" date="2020-09" db="EMBL/GenBank/DDBJ databases">
        <authorList>
            <person name="Sun Q."/>
            <person name="Zhou Y."/>
        </authorList>
    </citation>
    <scope>NUCLEOTIDE SEQUENCE</scope>
    <source>
        <strain evidence="1">CGMCC 1.12754</strain>
    </source>
</reference>
<dbReference type="EMBL" id="BMFR01000002">
    <property type="protein sequence ID" value="GGG67457.1"/>
    <property type="molecule type" value="Genomic_DNA"/>
</dbReference>
<gene>
    <name evidence="1" type="ORF">GCM10011398_09030</name>
</gene>
<protein>
    <submittedName>
        <fullName evidence="1">Uncharacterized protein</fullName>
    </submittedName>
</protein>